<keyword evidence="1" id="KW-0813">Transport</keyword>
<dbReference type="EMBL" id="LT840184">
    <property type="protein sequence ID" value="SMF89734.1"/>
    <property type="molecule type" value="Genomic_DNA"/>
</dbReference>
<dbReference type="PANTHER" id="PTHR42711:SF1">
    <property type="entry name" value="ABC-TRANSPORT PROTEIN, ATP-BINDING COMPONENT"/>
    <property type="match status" value="1"/>
</dbReference>
<gene>
    <name evidence="5" type="ORF">SAMN05661091_4759</name>
</gene>
<dbReference type="GO" id="GO:0005524">
    <property type="term" value="F:ATP binding"/>
    <property type="evidence" value="ECO:0007669"/>
    <property type="project" value="UniProtKB-KW"/>
</dbReference>
<dbReference type="Pfam" id="PF00005">
    <property type="entry name" value="ABC_tran"/>
    <property type="match status" value="1"/>
</dbReference>
<dbReference type="RefSeq" id="WP_208915472.1">
    <property type="nucleotide sequence ID" value="NZ_LT840184.1"/>
</dbReference>
<keyword evidence="3 5" id="KW-0067">ATP-binding</keyword>
<dbReference type="PROSITE" id="PS00211">
    <property type="entry name" value="ABC_TRANSPORTER_1"/>
    <property type="match status" value="1"/>
</dbReference>
<dbReference type="InterPro" id="IPR027417">
    <property type="entry name" value="P-loop_NTPase"/>
</dbReference>
<evidence type="ECO:0000313" key="6">
    <source>
        <dbReference type="Proteomes" id="UP000192940"/>
    </source>
</evidence>
<evidence type="ECO:0000313" key="5">
    <source>
        <dbReference type="EMBL" id="SMF89734.1"/>
    </source>
</evidence>
<organism evidence="5 6">
    <name type="scientific">Paenibacillus uliginis N3/975</name>
    <dbReference type="NCBI Taxonomy" id="1313296"/>
    <lineage>
        <taxon>Bacteria</taxon>
        <taxon>Bacillati</taxon>
        <taxon>Bacillota</taxon>
        <taxon>Bacilli</taxon>
        <taxon>Bacillales</taxon>
        <taxon>Paenibacillaceae</taxon>
        <taxon>Paenibacillus</taxon>
    </lineage>
</organism>
<dbReference type="STRING" id="1313296.SAMN05661091_4759"/>
<dbReference type="InterPro" id="IPR003593">
    <property type="entry name" value="AAA+_ATPase"/>
</dbReference>
<dbReference type="Gene3D" id="3.40.50.300">
    <property type="entry name" value="P-loop containing nucleotide triphosphate hydrolases"/>
    <property type="match status" value="1"/>
</dbReference>
<name>A0A1X7HN55_9BACL</name>
<dbReference type="SMART" id="SM00382">
    <property type="entry name" value="AAA"/>
    <property type="match status" value="1"/>
</dbReference>
<sequence>MIEVQDIRKEFKTPVVKEGRFSGLRTLFTREYKTKEAVRGISFQVEQGEFLGYIGPNGAGKSTTIKMLSGILHPTSGEVLISGMNPHKERRHVVKNLGVVFGQRSQLWWDLPVKDSYDILAKMYEVSETDKKRRLHQFSELLELHTFWETPVRKLSLGQRMRADLAAAMLHDPDLLFLDEPTIGLDVNAKRSIREFLTLLNKDFGKTVLLTTHDMDDIEQLCSRVMVINNGELTYDGTIQSLRDTIGLPTLITVTYRGAFQVPDQYGMESQAQWSSSPSGTVTAERAQTSIRIVNVTGSTVTVEANRREINTLEVMKELGSWGELDDIDMKDPDFEDVIHKVY</sequence>
<dbReference type="PANTHER" id="PTHR42711">
    <property type="entry name" value="ABC TRANSPORTER ATP-BINDING PROTEIN"/>
    <property type="match status" value="1"/>
</dbReference>
<dbReference type="InterPro" id="IPR003439">
    <property type="entry name" value="ABC_transporter-like_ATP-bd"/>
</dbReference>
<dbReference type="SUPFAM" id="SSF52540">
    <property type="entry name" value="P-loop containing nucleoside triphosphate hydrolases"/>
    <property type="match status" value="1"/>
</dbReference>
<dbReference type="Proteomes" id="UP000192940">
    <property type="component" value="Chromosome I"/>
</dbReference>
<protein>
    <submittedName>
        <fullName evidence="5">ABC-2 type transport system ATP-binding protein</fullName>
    </submittedName>
</protein>
<evidence type="ECO:0000256" key="3">
    <source>
        <dbReference type="ARBA" id="ARBA00022840"/>
    </source>
</evidence>
<proteinExistence type="predicted"/>
<dbReference type="AlphaFoldDB" id="A0A1X7HN55"/>
<dbReference type="PROSITE" id="PS50893">
    <property type="entry name" value="ABC_TRANSPORTER_2"/>
    <property type="match status" value="1"/>
</dbReference>
<dbReference type="GO" id="GO:0016887">
    <property type="term" value="F:ATP hydrolysis activity"/>
    <property type="evidence" value="ECO:0007669"/>
    <property type="project" value="InterPro"/>
</dbReference>
<dbReference type="InterPro" id="IPR050763">
    <property type="entry name" value="ABC_transporter_ATP-binding"/>
</dbReference>
<accession>A0A1X7HN55</accession>
<evidence type="ECO:0000256" key="1">
    <source>
        <dbReference type="ARBA" id="ARBA00022448"/>
    </source>
</evidence>
<feature type="domain" description="ABC transporter" evidence="4">
    <location>
        <begin position="2"/>
        <end position="255"/>
    </location>
</feature>
<keyword evidence="2" id="KW-0547">Nucleotide-binding</keyword>
<reference evidence="5 6" key="1">
    <citation type="submission" date="2017-04" db="EMBL/GenBank/DDBJ databases">
        <authorList>
            <person name="Afonso C.L."/>
            <person name="Miller P.J."/>
            <person name="Scott M.A."/>
            <person name="Spackman E."/>
            <person name="Goraichik I."/>
            <person name="Dimitrov K.M."/>
            <person name="Suarez D.L."/>
            <person name="Swayne D.E."/>
        </authorList>
    </citation>
    <scope>NUCLEOTIDE SEQUENCE [LARGE SCALE GENOMIC DNA]</scope>
    <source>
        <strain evidence="5 6">N3/975</strain>
    </source>
</reference>
<evidence type="ECO:0000256" key="2">
    <source>
        <dbReference type="ARBA" id="ARBA00022741"/>
    </source>
</evidence>
<keyword evidence="6" id="KW-1185">Reference proteome</keyword>
<dbReference type="InterPro" id="IPR017871">
    <property type="entry name" value="ABC_transporter-like_CS"/>
</dbReference>
<evidence type="ECO:0000259" key="4">
    <source>
        <dbReference type="PROSITE" id="PS50893"/>
    </source>
</evidence>